<evidence type="ECO:0000313" key="3">
    <source>
        <dbReference type="Proteomes" id="UP001528673"/>
    </source>
</evidence>
<dbReference type="InterPro" id="IPR016768">
    <property type="entry name" value="UCP019883"/>
</dbReference>
<proteinExistence type="predicted"/>
<accession>A0ABT5N3F0</accession>
<dbReference type="PIRSF" id="PIRSF019883">
    <property type="entry name" value="UCP019883"/>
    <property type="match status" value="1"/>
</dbReference>
<feature type="transmembrane region" description="Helical" evidence="1">
    <location>
        <begin position="72"/>
        <end position="95"/>
    </location>
</feature>
<keyword evidence="1" id="KW-0472">Membrane</keyword>
<organism evidence="2 3">
    <name type="scientific">Curvibacter cyanobacteriorum</name>
    <dbReference type="NCBI Taxonomy" id="3026422"/>
    <lineage>
        <taxon>Bacteria</taxon>
        <taxon>Pseudomonadati</taxon>
        <taxon>Pseudomonadota</taxon>
        <taxon>Betaproteobacteria</taxon>
        <taxon>Burkholderiales</taxon>
        <taxon>Comamonadaceae</taxon>
        <taxon>Curvibacter</taxon>
    </lineage>
</organism>
<keyword evidence="1" id="KW-0812">Transmembrane</keyword>
<protein>
    <submittedName>
        <fullName evidence="2">DUF2818 family protein</fullName>
    </submittedName>
</protein>
<keyword evidence="3" id="KW-1185">Reference proteome</keyword>
<feature type="transmembrane region" description="Helical" evidence="1">
    <location>
        <begin position="39"/>
        <end position="60"/>
    </location>
</feature>
<name>A0ABT5N3F0_9BURK</name>
<keyword evidence="1" id="KW-1133">Transmembrane helix</keyword>
<evidence type="ECO:0000256" key="1">
    <source>
        <dbReference type="SAM" id="Phobius"/>
    </source>
</evidence>
<dbReference type="Pfam" id="PF10993">
    <property type="entry name" value="DUF2818"/>
    <property type="match status" value="1"/>
</dbReference>
<dbReference type="Proteomes" id="UP001528673">
    <property type="component" value="Unassembled WGS sequence"/>
</dbReference>
<reference evidence="2 3" key="1">
    <citation type="submission" date="2023-02" db="EMBL/GenBank/DDBJ databases">
        <title>Bacterial whole genomic sequence of Curvibacter sp. HBC61.</title>
        <authorList>
            <person name="Le V."/>
            <person name="Ko S.-R."/>
            <person name="Ahn C.-Y."/>
            <person name="Oh H.-M."/>
        </authorList>
    </citation>
    <scope>NUCLEOTIDE SEQUENCE [LARGE SCALE GENOMIC DNA]</scope>
    <source>
        <strain evidence="2 3">HBC61</strain>
    </source>
</reference>
<dbReference type="EMBL" id="JAQSIP010000012">
    <property type="protein sequence ID" value="MDD0840841.1"/>
    <property type="molecule type" value="Genomic_DNA"/>
</dbReference>
<gene>
    <name evidence="2" type="ORF">PSQ40_19860</name>
</gene>
<sequence length="106" mass="11730">MNQTGAIWLVILAALVAANLPFINHRLLAVVPLRGPKSIWLRALELVFFYALAGALGRLLEQQAGQIAPQRWEFYAITATLFLTFAFPGFVYRYLLKHRGAGSSAA</sequence>
<evidence type="ECO:0000313" key="2">
    <source>
        <dbReference type="EMBL" id="MDD0840841.1"/>
    </source>
</evidence>
<dbReference type="RefSeq" id="WP_273953623.1">
    <property type="nucleotide sequence ID" value="NZ_JAQSIP010000012.1"/>
</dbReference>
<comment type="caution">
    <text evidence="2">The sequence shown here is derived from an EMBL/GenBank/DDBJ whole genome shotgun (WGS) entry which is preliminary data.</text>
</comment>